<sequence>MDFNTSIANFTKVSAKEAEAKIASGEKFVLFIGRATCPYCQRFAPKLAAVAQATGQAVAFLNSEDSADMDGITALRQTYGVPTVPGLLVAENGDVKVICDSSLPEETITEFIGA</sequence>
<dbReference type="EMBL" id="JBHRZV010000017">
    <property type="protein sequence ID" value="MFC3927538.1"/>
    <property type="molecule type" value="Genomic_DNA"/>
</dbReference>
<dbReference type="RefSeq" id="WP_380425230.1">
    <property type="nucleotide sequence ID" value="NZ_JBHRZV010000017.1"/>
</dbReference>
<name>A0ABV8CUC6_9STRE</name>
<dbReference type="Pfam" id="PF20207">
    <property type="entry name" value="DUF6568"/>
    <property type="match status" value="1"/>
</dbReference>
<dbReference type="InterPro" id="IPR036249">
    <property type="entry name" value="Thioredoxin-like_sf"/>
</dbReference>
<comment type="caution">
    <text evidence="1">The sequence shown here is derived from an EMBL/GenBank/DDBJ whole genome shotgun (WGS) entry which is preliminary data.</text>
</comment>
<evidence type="ECO:0000313" key="1">
    <source>
        <dbReference type="EMBL" id="MFC3927538.1"/>
    </source>
</evidence>
<dbReference type="InterPro" id="IPR046698">
    <property type="entry name" value="PedC-like"/>
</dbReference>
<dbReference type="Proteomes" id="UP001595807">
    <property type="component" value="Unassembled WGS sequence"/>
</dbReference>
<organism evidence="1 2">
    <name type="scientific">Streptococcus caprae</name>
    <dbReference type="NCBI Taxonomy" id="1640501"/>
    <lineage>
        <taxon>Bacteria</taxon>
        <taxon>Bacillati</taxon>
        <taxon>Bacillota</taxon>
        <taxon>Bacilli</taxon>
        <taxon>Lactobacillales</taxon>
        <taxon>Streptococcaceae</taxon>
        <taxon>Streptococcus</taxon>
    </lineage>
</organism>
<proteinExistence type="predicted"/>
<gene>
    <name evidence="1" type="ORF">ACFORF_02695</name>
</gene>
<evidence type="ECO:0000313" key="2">
    <source>
        <dbReference type="Proteomes" id="UP001595807"/>
    </source>
</evidence>
<protein>
    <submittedName>
        <fullName evidence="1">Thioredoxin domain-containing protein</fullName>
    </submittedName>
</protein>
<reference evidence="2" key="1">
    <citation type="journal article" date="2019" name="Int. J. Syst. Evol. Microbiol.">
        <title>The Global Catalogue of Microorganisms (GCM) 10K type strain sequencing project: providing services to taxonomists for standard genome sequencing and annotation.</title>
        <authorList>
            <consortium name="The Broad Institute Genomics Platform"/>
            <consortium name="The Broad Institute Genome Sequencing Center for Infectious Disease"/>
            <person name="Wu L."/>
            <person name="Ma J."/>
        </authorList>
    </citation>
    <scope>NUCLEOTIDE SEQUENCE [LARGE SCALE GENOMIC DNA]</scope>
    <source>
        <strain evidence="2">CCUG 67170</strain>
    </source>
</reference>
<dbReference type="SUPFAM" id="SSF52833">
    <property type="entry name" value="Thioredoxin-like"/>
    <property type="match status" value="1"/>
</dbReference>
<dbReference type="CDD" id="cd02947">
    <property type="entry name" value="TRX_family"/>
    <property type="match status" value="1"/>
</dbReference>
<accession>A0ABV8CUC6</accession>
<keyword evidence="2" id="KW-1185">Reference proteome</keyword>
<dbReference type="Gene3D" id="3.40.30.10">
    <property type="entry name" value="Glutaredoxin"/>
    <property type="match status" value="1"/>
</dbReference>